<dbReference type="PATRIC" id="fig|582515.4.peg.3943"/>
<keyword evidence="2" id="KW-1185">Reference proteome</keyword>
<protein>
    <submittedName>
        <fullName evidence="1">Uncharacterized protein</fullName>
    </submittedName>
</protein>
<gene>
    <name evidence="1" type="ORF">KR51_00035100</name>
</gene>
<dbReference type="InParanoid" id="U5DFF7"/>
<dbReference type="NCBIfam" id="NF045587">
    <property type="entry name" value="T4P_biogen_EbsA"/>
    <property type="match status" value="1"/>
</dbReference>
<dbReference type="InterPro" id="IPR054652">
    <property type="entry name" value="T4P_EbsA-like"/>
</dbReference>
<accession>U5DFF7</accession>
<sequence>MPALADIQPAGNEDVMLYAPYYQGQKRKLLPLALGLYQQGNFEGERSIENAQSVPYVATWFVSKLPSELTRCRLQFDGSADLTYEVDMTNSEFIDFLIDVIRVAKGGRLMDFPKEFYEKLLRMSAAQSWL</sequence>
<evidence type="ECO:0000313" key="2">
    <source>
        <dbReference type="Proteomes" id="UP000016960"/>
    </source>
</evidence>
<comment type="caution">
    <text evidence="1">The sequence shown here is derived from an EMBL/GenBank/DDBJ whole genome shotgun (WGS) entry which is preliminary data.</text>
</comment>
<organism evidence="1 2">
    <name type="scientific">Rubidibacter lacunae KORDI 51-2</name>
    <dbReference type="NCBI Taxonomy" id="582515"/>
    <lineage>
        <taxon>Bacteria</taxon>
        <taxon>Bacillati</taxon>
        <taxon>Cyanobacteriota</taxon>
        <taxon>Cyanophyceae</taxon>
        <taxon>Oscillatoriophycideae</taxon>
        <taxon>Chroococcales</taxon>
        <taxon>Aphanothecaceae</taxon>
        <taxon>Rubidibacter</taxon>
    </lineage>
</organism>
<dbReference type="EMBL" id="ASSJ01000082">
    <property type="protein sequence ID" value="ERN40022.1"/>
    <property type="molecule type" value="Genomic_DNA"/>
</dbReference>
<reference evidence="1 2" key="1">
    <citation type="submission" date="2013-05" db="EMBL/GenBank/DDBJ databases">
        <title>Draft genome sequence of Rubidibacter lacunae KORDI 51-2.</title>
        <authorList>
            <person name="Choi D.H."/>
            <person name="Noh J.H."/>
            <person name="Kwon K.-K."/>
            <person name="Lee J.-H."/>
            <person name="Ryu J.-Y."/>
        </authorList>
    </citation>
    <scope>NUCLEOTIDE SEQUENCE [LARGE SCALE GENOMIC DNA]</scope>
    <source>
        <strain evidence="1 2">KORDI 51-2</strain>
    </source>
</reference>
<dbReference type="STRING" id="582515.KR51_00035100"/>
<dbReference type="RefSeq" id="WP_022609128.1">
    <property type="nucleotide sequence ID" value="NZ_ASSJ01000082.1"/>
</dbReference>
<dbReference type="AlphaFoldDB" id="U5DFF7"/>
<dbReference type="OrthoDB" id="512629at2"/>
<evidence type="ECO:0000313" key="1">
    <source>
        <dbReference type="EMBL" id="ERN40022.1"/>
    </source>
</evidence>
<name>U5DFF7_9CHRO</name>
<dbReference type="eggNOG" id="ENOG50318FE">
    <property type="taxonomic scope" value="Bacteria"/>
</dbReference>
<dbReference type="Proteomes" id="UP000016960">
    <property type="component" value="Unassembled WGS sequence"/>
</dbReference>
<proteinExistence type="predicted"/>